<reference evidence="2" key="1">
    <citation type="submission" date="2021-02" db="EMBL/GenBank/DDBJ databases">
        <title>First Annotated Genome of the Yellow-green Alga Tribonema minus.</title>
        <authorList>
            <person name="Mahan K.M."/>
        </authorList>
    </citation>
    <scope>NUCLEOTIDE SEQUENCE</scope>
    <source>
        <strain evidence="2">UTEX B ZZ1240</strain>
    </source>
</reference>
<sequence length="237" mass="23327">MLVEVGFWRDARDAGDTRPDPLAMVSAAWGAGEGGRAQCDRGLSAAADRVAAVLNGERSAAFDGETAAVLNGERSGAVGGAAAGLNAEQNAATDGATAALITERSTAAVPNGKTGAAAAAATGAAAVPNVEQSAAAGEASAVLDAAAAGAQAGGTEGGGHSHGRGRQGAVDSAVGEMAAVLEYLRWGYLHSYELGYSHCRFSSCPSHDPNYMRVGSSDSRSSSSSGAALSDRGDNGT</sequence>
<keyword evidence="3" id="KW-1185">Reference proteome</keyword>
<evidence type="ECO:0000313" key="3">
    <source>
        <dbReference type="Proteomes" id="UP000664859"/>
    </source>
</evidence>
<gene>
    <name evidence="2" type="ORF">JKP88DRAFT_264437</name>
</gene>
<name>A0A835YPP9_9STRA</name>
<organism evidence="2 3">
    <name type="scientific">Tribonema minus</name>
    <dbReference type="NCBI Taxonomy" id="303371"/>
    <lineage>
        <taxon>Eukaryota</taxon>
        <taxon>Sar</taxon>
        <taxon>Stramenopiles</taxon>
        <taxon>Ochrophyta</taxon>
        <taxon>PX clade</taxon>
        <taxon>Xanthophyceae</taxon>
        <taxon>Tribonematales</taxon>
        <taxon>Tribonemataceae</taxon>
        <taxon>Tribonema</taxon>
    </lineage>
</organism>
<dbReference type="AlphaFoldDB" id="A0A835YPP9"/>
<proteinExistence type="predicted"/>
<dbReference type="EMBL" id="JAFCMP010000510">
    <property type="protein sequence ID" value="KAG5178949.1"/>
    <property type="molecule type" value="Genomic_DNA"/>
</dbReference>
<feature type="region of interest" description="Disordered" evidence="1">
    <location>
        <begin position="212"/>
        <end position="237"/>
    </location>
</feature>
<protein>
    <submittedName>
        <fullName evidence="2">Uncharacterized protein</fullName>
    </submittedName>
</protein>
<evidence type="ECO:0000256" key="1">
    <source>
        <dbReference type="SAM" id="MobiDB-lite"/>
    </source>
</evidence>
<dbReference type="Proteomes" id="UP000664859">
    <property type="component" value="Unassembled WGS sequence"/>
</dbReference>
<feature type="compositionally biased region" description="Low complexity" evidence="1">
    <location>
        <begin position="215"/>
        <end position="230"/>
    </location>
</feature>
<evidence type="ECO:0000313" key="2">
    <source>
        <dbReference type="EMBL" id="KAG5178949.1"/>
    </source>
</evidence>
<comment type="caution">
    <text evidence="2">The sequence shown here is derived from an EMBL/GenBank/DDBJ whole genome shotgun (WGS) entry which is preliminary data.</text>
</comment>
<accession>A0A835YPP9</accession>
<feature type="non-terminal residue" evidence="2">
    <location>
        <position position="237"/>
    </location>
</feature>